<dbReference type="GO" id="GO:0004725">
    <property type="term" value="F:protein tyrosine phosphatase activity"/>
    <property type="evidence" value="ECO:0007669"/>
    <property type="project" value="UniProtKB-EC"/>
</dbReference>
<dbReference type="EMBL" id="JBBWSC010000005">
    <property type="protein sequence ID" value="MEL0538297.1"/>
    <property type="molecule type" value="Genomic_DNA"/>
</dbReference>
<evidence type="ECO:0000256" key="3">
    <source>
        <dbReference type="ARBA" id="ARBA00022912"/>
    </source>
</evidence>
<evidence type="ECO:0000256" key="2">
    <source>
        <dbReference type="ARBA" id="ARBA00022801"/>
    </source>
</evidence>
<keyword evidence="2 5" id="KW-0378">Hydrolase</keyword>
<dbReference type="Gene3D" id="3.20.20.140">
    <property type="entry name" value="Metal-dependent hydrolases"/>
    <property type="match status" value="1"/>
</dbReference>
<evidence type="ECO:0000313" key="7">
    <source>
        <dbReference type="Proteomes" id="UP001380601"/>
    </source>
</evidence>
<evidence type="ECO:0000256" key="1">
    <source>
        <dbReference type="ARBA" id="ARBA00005750"/>
    </source>
</evidence>
<keyword evidence="7" id="KW-1185">Reference proteome</keyword>
<evidence type="ECO:0000313" key="6">
    <source>
        <dbReference type="EMBL" id="MEL0538297.1"/>
    </source>
</evidence>
<gene>
    <name evidence="6" type="ORF">AADA34_06045</name>
</gene>
<dbReference type="EC" id="3.1.3.48" evidence="5"/>
<comment type="similarity">
    <text evidence="1 5">Belongs to the metallo-dependent hydrolases superfamily. CpsB/CapC family.</text>
</comment>
<protein>
    <recommendedName>
        <fullName evidence="5">Tyrosine-protein phosphatase</fullName>
        <ecNumber evidence="5">3.1.3.48</ecNumber>
    </recommendedName>
</protein>
<dbReference type="InterPro" id="IPR016667">
    <property type="entry name" value="Caps_polysacc_synth_CpsB/CapC"/>
</dbReference>
<dbReference type="PANTHER" id="PTHR39181">
    <property type="entry name" value="TYROSINE-PROTEIN PHOSPHATASE YWQE"/>
    <property type="match status" value="1"/>
</dbReference>
<sequence length="257" mass="29545">MIDIHNHLLINVDDGAQTDQEAIQLIQQAQEEGITGIIVTPHYSKRYTNFFDRVELKIIELCNLREVEKSNIKIYPGQEIRISGDLLEDIDNGNVKGLNYSKYLLIEFPPNEVPHYTKKLFFDLQNKGYIPIIAHPERNLAIMQDMNLLYELVSAGALSQVTSSSLEGYFGKNIQKASIKMIEHHLVHFIASDAHHVGYRPFIMQSLFEEKKLKPLHHDMKRLISNAEAVIDNQPVTKEPPLPPKEKKGFKRFSFLK</sequence>
<reference evidence="6 7" key="1">
    <citation type="submission" date="2024-04" db="EMBL/GenBank/DDBJ databases">
        <title>Staphylococcus debuckii a clinical isolate.</title>
        <authorList>
            <person name="Magnan C."/>
            <person name="Plumet L."/>
            <person name="Morsli M."/>
            <person name="Molle V."/>
            <person name="Lavigne J.-P."/>
        </authorList>
    </citation>
    <scope>NUCLEOTIDE SEQUENCE [LARGE SCALE GENOMIC DNA]</scope>
    <source>
        <strain evidence="6 7">NSD001</strain>
    </source>
</reference>
<dbReference type="PIRSF" id="PIRSF016557">
    <property type="entry name" value="Caps_synth_CpsB"/>
    <property type="match status" value="1"/>
</dbReference>
<dbReference type="PANTHER" id="PTHR39181:SF1">
    <property type="entry name" value="TYROSINE-PROTEIN PHOSPHATASE YWQE"/>
    <property type="match status" value="1"/>
</dbReference>
<accession>A0ABU9EXU3</accession>
<name>A0ABU9EXU3_9STAP</name>
<evidence type="ECO:0000256" key="4">
    <source>
        <dbReference type="ARBA" id="ARBA00051722"/>
    </source>
</evidence>
<dbReference type="Proteomes" id="UP001380601">
    <property type="component" value="Unassembled WGS sequence"/>
</dbReference>
<organism evidence="6 7">
    <name type="scientific">Staphylococcus debuckii</name>
    <dbReference type="NCBI Taxonomy" id="2044912"/>
    <lineage>
        <taxon>Bacteria</taxon>
        <taxon>Bacillati</taxon>
        <taxon>Bacillota</taxon>
        <taxon>Bacilli</taxon>
        <taxon>Bacillales</taxon>
        <taxon>Staphylococcaceae</taxon>
        <taxon>Staphylococcus</taxon>
    </lineage>
</organism>
<dbReference type="RefSeq" id="WP_341611824.1">
    <property type="nucleotide sequence ID" value="NZ_JBBWSC010000005.1"/>
</dbReference>
<evidence type="ECO:0000256" key="5">
    <source>
        <dbReference type="PIRNR" id="PIRNR016557"/>
    </source>
</evidence>
<dbReference type="Pfam" id="PF19567">
    <property type="entry name" value="CpsB_CapC"/>
    <property type="match status" value="1"/>
</dbReference>
<dbReference type="SUPFAM" id="SSF89550">
    <property type="entry name" value="PHP domain-like"/>
    <property type="match status" value="1"/>
</dbReference>
<comment type="caution">
    <text evidence="6">The sequence shown here is derived from an EMBL/GenBank/DDBJ whole genome shotgun (WGS) entry which is preliminary data.</text>
</comment>
<comment type="catalytic activity">
    <reaction evidence="4 5">
        <text>O-phospho-L-tyrosyl-[protein] + H2O = L-tyrosyl-[protein] + phosphate</text>
        <dbReference type="Rhea" id="RHEA:10684"/>
        <dbReference type="Rhea" id="RHEA-COMP:10136"/>
        <dbReference type="Rhea" id="RHEA-COMP:20101"/>
        <dbReference type="ChEBI" id="CHEBI:15377"/>
        <dbReference type="ChEBI" id="CHEBI:43474"/>
        <dbReference type="ChEBI" id="CHEBI:46858"/>
        <dbReference type="ChEBI" id="CHEBI:61978"/>
        <dbReference type="EC" id="3.1.3.48"/>
    </reaction>
</comment>
<proteinExistence type="inferred from homology"/>
<dbReference type="InterPro" id="IPR016195">
    <property type="entry name" value="Pol/histidinol_Pase-like"/>
</dbReference>
<keyword evidence="3 5" id="KW-0904">Protein phosphatase</keyword>